<gene>
    <name evidence="2" type="ORF">H9897_00205</name>
</gene>
<evidence type="ECO:0008006" key="4">
    <source>
        <dbReference type="Google" id="ProtNLM"/>
    </source>
</evidence>
<proteinExistence type="predicted"/>
<reference evidence="2" key="2">
    <citation type="submission" date="2021-04" db="EMBL/GenBank/DDBJ databases">
        <authorList>
            <person name="Gilroy R."/>
        </authorList>
    </citation>
    <scope>NUCLEOTIDE SEQUENCE</scope>
    <source>
        <strain evidence="2">A5-1222</strain>
    </source>
</reference>
<evidence type="ECO:0000256" key="1">
    <source>
        <dbReference type="SAM" id="Phobius"/>
    </source>
</evidence>
<comment type="caution">
    <text evidence="2">The sequence shown here is derived from an EMBL/GenBank/DDBJ whole genome shotgun (WGS) entry which is preliminary data.</text>
</comment>
<evidence type="ECO:0000313" key="3">
    <source>
        <dbReference type="Proteomes" id="UP000824247"/>
    </source>
</evidence>
<keyword evidence="1" id="KW-0812">Transmembrane</keyword>
<dbReference type="Proteomes" id="UP000824247">
    <property type="component" value="Unassembled WGS sequence"/>
</dbReference>
<sequence>MEPWLIAIIAVFCCIGIVAFIYIIFAFRRVSIVFKKIDYLVEDLTYKSEKLNNVVDVVIKLSGYVDVVEGIIKRNSDVVSKFIKNHKNIESAESYLENTMDKLDKEYENK</sequence>
<evidence type="ECO:0000313" key="2">
    <source>
        <dbReference type="EMBL" id="MBU3830573.1"/>
    </source>
</evidence>
<keyword evidence="1" id="KW-1133">Transmembrane helix</keyword>
<protein>
    <recommendedName>
        <fullName evidence="4">DUF948 domain-containing protein</fullName>
    </recommendedName>
</protein>
<organism evidence="2 3">
    <name type="scientific">Candidatus Ureaplasma intestinipullorum</name>
    <dbReference type="NCBI Taxonomy" id="2838770"/>
    <lineage>
        <taxon>Bacteria</taxon>
        <taxon>Bacillati</taxon>
        <taxon>Mycoplasmatota</taxon>
        <taxon>Mycoplasmoidales</taxon>
        <taxon>Mycoplasmoidaceae</taxon>
        <taxon>Ureaplasma</taxon>
    </lineage>
</organism>
<feature type="transmembrane region" description="Helical" evidence="1">
    <location>
        <begin position="6"/>
        <end position="27"/>
    </location>
</feature>
<dbReference type="AlphaFoldDB" id="A0A9E2KVS3"/>
<reference evidence="2" key="1">
    <citation type="journal article" date="2021" name="PeerJ">
        <title>Extensive microbial diversity within the chicken gut microbiome revealed by metagenomics and culture.</title>
        <authorList>
            <person name="Gilroy R."/>
            <person name="Ravi A."/>
            <person name="Getino M."/>
            <person name="Pursley I."/>
            <person name="Horton D.L."/>
            <person name="Alikhan N.F."/>
            <person name="Baker D."/>
            <person name="Gharbi K."/>
            <person name="Hall N."/>
            <person name="Watson M."/>
            <person name="Adriaenssens E.M."/>
            <person name="Foster-Nyarko E."/>
            <person name="Jarju S."/>
            <person name="Secka A."/>
            <person name="Antonio M."/>
            <person name="Oren A."/>
            <person name="Chaudhuri R.R."/>
            <person name="La Ragione R."/>
            <person name="Hildebrand F."/>
            <person name="Pallen M.J."/>
        </authorList>
    </citation>
    <scope>NUCLEOTIDE SEQUENCE</scope>
    <source>
        <strain evidence="2">A5-1222</strain>
    </source>
</reference>
<dbReference type="EMBL" id="JAHLFM010000003">
    <property type="protein sequence ID" value="MBU3830573.1"/>
    <property type="molecule type" value="Genomic_DNA"/>
</dbReference>
<accession>A0A9E2KVS3</accession>
<name>A0A9E2KVS3_9BACT</name>
<keyword evidence="1" id="KW-0472">Membrane</keyword>